<evidence type="ECO:0000313" key="5">
    <source>
        <dbReference type="EMBL" id="SEB75179.1"/>
    </source>
</evidence>
<protein>
    <submittedName>
        <fullName evidence="5">ABC-type branched-chain amino acid transport system, substrate-binding protein</fullName>
    </submittedName>
</protein>
<dbReference type="Pfam" id="PF13458">
    <property type="entry name" value="Peripla_BP_6"/>
    <property type="match status" value="1"/>
</dbReference>
<keyword evidence="6" id="KW-1185">Reference proteome</keyword>
<evidence type="ECO:0000256" key="3">
    <source>
        <dbReference type="SAM" id="SignalP"/>
    </source>
</evidence>
<evidence type="ECO:0000256" key="1">
    <source>
        <dbReference type="ARBA" id="ARBA00010062"/>
    </source>
</evidence>
<dbReference type="InterPro" id="IPR028082">
    <property type="entry name" value="Peripla_BP_I"/>
</dbReference>
<reference evidence="6" key="1">
    <citation type="submission" date="2016-10" db="EMBL/GenBank/DDBJ databases">
        <authorList>
            <person name="Varghese N."/>
            <person name="Submissions S."/>
        </authorList>
    </citation>
    <scope>NUCLEOTIDE SEQUENCE [LARGE SCALE GENOMIC DNA]</scope>
    <source>
        <strain evidence="6">ES.061</strain>
    </source>
</reference>
<name>A0A1H4LWN5_9HYPH</name>
<dbReference type="SUPFAM" id="SSF53822">
    <property type="entry name" value="Periplasmic binding protein-like I"/>
    <property type="match status" value="1"/>
</dbReference>
<dbReference type="Proteomes" id="UP000199064">
    <property type="component" value="Unassembled WGS sequence"/>
</dbReference>
<sequence length="390" mass="39367">MNLAFDTRPECHGKFRFSVRLGRSLALCAVLALAACQSSGVDDTLKVEDASVAPSAAGLETVGSGPVTVGMVANLAGSARASERDYRDGAKLAAEQLGGDQVTLAIYNARSDAADTKRAVDTLVEHGAKIVIGPSQAGLLSALPAGGANPPVMALVSNAVPRRPGVFAFLSDEVDGSIEAAAYAIGAGRRNIVIVHAADADGATLDRLRAGIKAKGGNIIANLPVAANSTDELAGKAAQLPAAEAVVLAPGLKAPGATLAGLRATGALPGNALVLSTPEISPGPAVAGVLMCRVDQFAVGDVTQSFRTKYGRAMTKDAAYGFDAAALAIGIARARGAAGLTAGTLTARSGFRGVLGSFRFTSSGAVERNCSIYRVEGNAFKLQDPAPEGF</sequence>
<evidence type="ECO:0000259" key="4">
    <source>
        <dbReference type="Pfam" id="PF13458"/>
    </source>
</evidence>
<feature type="chain" id="PRO_5011616236" evidence="3">
    <location>
        <begin position="35"/>
        <end position="390"/>
    </location>
</feature>
<keyword evidence="2 3" id="KW-0732">Signal</keyword>
<feature type="signal peptide" evidence="3">
    <location>
        <begin position="1"/>
        <end position="34"/>
    </location>
</feature>
<feature type="domain" description="Leucine-binding protein" evidence="4">
    <location>
        <begin position="66"/>
        <end position="376"/>
    </location>
</feature>
<dbReference type="RefSeq" id="WP_244509092.1">
    <property type="nucleotide sequence ID" value="NZ_FNSL01000001.1"/>
</dbReference>
<evidence type="ECO:0000313" key="6">
    <source>
        <dbReference type="Proteomes" id="UP000199064"/>
    </source>
</evidence>
<gene>
    <name evidence="5" type="ORF">SAMN05216452_3035</name>
</gene>
<accession>A0A1H4LWN5</accession>
<dbReference type="EMBL" id="FNSL01000001">
    <property type="protein sequence ID" value="SEB75179.1"/>
    <property type="molecule type" value="Genomic_DNA"/>
</dbReference>
<dbReference type="Gene3D" id="3.40.50.2300">
    <property type="match status" value="2"/>
</dbReference>
<evidence type="ECO:0000256" key="2">
    <source>
        <dbReference type="ARBA" id="ARBA00022729"/>
    </source>
</evidence>
<dbReference type="InterPro" id="IPR028081">
    <property type="entry name" value="Leu-bd"/>
</dbReference>
<organism evidence="5 6">
    <name type="scientific">Nitratireductor aquibiodomus</name>
    <dbReference type="NCBI Taxonomy" id="204799"/>
    <lineage>
        <taxon>Bacteria</taxon>
        <taxon>Pseudomonadati</taxon>
        <taxon>Pseudomonadota</taxon>
        <taxon>Alphaproteobacteria</taxon>
        <taxon>Hyphomicrobiales</taxon>
        <taxon>Phyllobacteriaceae</taxon>
        <taxon>Nitratireductor</taxon>
    </lineage>
</organism>
<proteinExistence type="inferred from homology"/>
<dbReference type="AlphaFoldDB" id="A0A1H4LWN5"/>
<comment type="similarity">
    <text evidence="1">Belongs to the leucine-binding protein family.</text>
</comment>